<reference evidence="5 6" key="1">
    <citation type="submission" date="2016-11" db="EMBL/GenBank/DDBJ databases">
        <authorList>
            <person name="Manzoor S."/>
        </authorList>
    </citation>
    <scope>NUCLEOTIDE SEQUENCE [LARGE SCALE GENOMIC DNA]</scope>
    <source>
        <strain evidence="5">Clostridium ultunense strain Esp</strain>
    </source>
</reference>
<evidence type="ECO:0000259" key="3">
    <source>
        <dbReference type="PROSITE" id="PS51109"/>
    </source>
</evidence>
<feature type="domain" description="G5" evidence="3">
    <location>
        <begin position="273"/>
        <end position="353"/>
    </location>
</feature>
<dbReference type="PANTHER" id="PTHR21666:SF270">
    <property type="entry name" value="MUREIN HYDROLASE ACTIVATOR ENVC"/>
    <property type="match status" value="1"/>
</dbReference>
<dbReference type="RefSeq" id="WP_005587186.1">
    <property type="nucleotide sequence ID" value="NZ_LT669839.1"/>
</dbReference>
<dbReference type="PANTHER" id="PTHR21666">
    <property type="entry name" value="PEPTIDASE-RELATED"/>
    <property type="match status" value="1"/>
</dbReference>
<dbReference type="Gene3D" id="2.70.70.10">
    <property type="entry name" value="Glucose Permease (Domain IIA)"/>
    <property type="match status" value="1"/>
</dbReference>
<dbReference type="Gene3D" id="3.10.350.10">
    <property type="entry name" value="LysM domain"/>
    <property type="match status" value="1"/>
</dbReference>
<dbReference type="Pfam" id="PF07501">
    <property type="entry name" value="G5"/>
    <property type="match status" value="1"/>
</dbReference>
<keyword evidence="2" id="KW-0472">Membrane</keyword>
<feature type="transmembrane region" description="Helical" evidence="2">
    <location>
        <begin position="41"/>
        <end position="58"/>
    </location>
</feature>
<dbReference type="HOGENOM" id="CLU_027710_2_1_9"/>
<dbReference type="InterPro" id="IPR036779">
    <property type="entry name" value="LysM_dom_sf"/>
</dbReference>
<accession>M1ZLC3</accession>
<dbReference type="EMBL" id="LT669839">
    <property type="protein sequence ID" value="SHD78062.1"/>
    <property type="molecule type" value="Genomic_DNA"/>
</dbReference>
<dbReference type="InterPro" id="IPR018392">
    <property type="entry name" value="LysM"/>
</dbReference>
<evidence type="ECO:0000256" key="2">
    <source>
        <dbReference type="SAM" id="Phobius"/>
    </source>
</evidence>
<dbReference type="SUPFAM" id="SSF51261">
    <property type="entry name" value="Duplicated hybrid motif"/>
    <property type="match status" value="1"/>
</dbReference>
<dbReference type="SMART" id="SM00257">
    <property type="entry name" value="LysM"/>
    <property type="match status" value="1"/>
</dbReference>
<dbReference type="InterPro" id="IPR050570">
    <property type="entry name" value="Cell_wall_metabolism_enzyme"/>
</dbReference>
<dbReference type="InterPro" id="IPR011098">
    <property type="entry name" value="G5_dom"/>
</dbReference>
<dbReference type="Pfam" id="PF01551">
    <property type="entry name" value="Peptidase_M23"/>
    <property type="match status" value="1"/>
</dbReference>
<evidence type="ECO:0000256" key="1">
    <source>
        <dbReference type="ARBA" id="ARBA00022729"/>
    </source>
</evidence>
<evidence type="ECO:0000313" key="5">
    <source>
        <dbReference type="EMBL" id="SHD78062.1"/>
    </source>
</evidence>
<gene>
    <name evidence="5" type="ORF">CUESP1_2726</name>
</gene>
<dbReference type="Pfam" id="PF01476">
    <property type="entry name" value="LysM"/>
    <property type="match status" value="1"/>
</dbReference>
<dbReference type="CDD" id="cd00118">
    <property type="entry name" value="LysM"/>
    <property type="match status" value="1"/>
</dbReference>
<keyword evidence="1" id="KW-0732">Signal</keyword>
<keyword evidence="2" id="KW-1133">Transmembrane helix</keyword>
<dbReference type="AlphaFoldDB" id="M1ZLC3"/>
<dbReference type="InterPro" id="IPR011055">
    <property type="entry name" value="Dup_hybrid_motif"/>
</dbReference>
<proteinExistence type="predicted"/>
<sequence length="481" mass="53985">MDKPNHPGLKTHSISIVGSKVFGGFSSIIDKISGKYSFKKILIGVMLIVIVGLLLTTYKINEIKTRAFTVYFGDEEIGIVRDQEQALSILSDIKKELSNTYDIDIVFKKDVRFEDTHAKDDLIVSPAELKSNIKSRMTFLVSGYALMVDNKEIGFARTKEDLENIIETIKKPYLDGIDENSDIEKISFIEDVKIEKKDIPLNKLNNKEELLQYIQTGTEEVKTHVVEVGESLWTIAKIYDMSVEELIEANLDKNPEKLQIGDEIKLLVPKSLLTVETIEEIQYTEKTDYEVKIEYDNNMYKTEKKVKVKGSEGESQYIAKITKHNGKVVEKEILKEAIIKKPVDELVVQGTKELPKTAATGAFLMPTRGSISSRYGMRNGRMHRGLDIAARTGTPIKAADGGKVVYTGRKGAYGNLVEIDHGNGYITRYAHCNTIKVKKGDRVYKGQVVATVGNTGRSTGSHLHFEVLKNGRNQNPANYVR</sequence>
<keyword evidence="2" id="KW-0812">Transmembrane</keyword>
<name>M1ZLC3_9FIRM</name>
<dbReference type="OrthoDB" id="9809488at2"/>
<dbReference type="SMART" id="SM01208">
    <property type="entry name" value="G5"/>
    <property type="match status" value="1"/>
</dbReference>
<dbReference type="CDD" id="cd12797">
    <property type="entry name" value="M23_peptidase"/>
    <property type="match status" value="1"/>
</dbReference>
<dbReference type="GO" id="GO:0004222">
    <property type="term" value="F:metalloendopeptidase activity"/>
    <property type="evidence" value="ECO:0007669"/>
    <property type="project" value="TreeGrafter"/>
</dbReference>
<organism evidence="5 6">
    <name type="scientific">[Clostridium] ultunense Esp</name>
    <dbReference type="NCBI Taxonomy" id="1288971"/>
    <lineage>
        <taxon>Bacteria</taxon>
        <taxon>Bacillati</taxon>
        <taxon>Bacillota</taxon>
        <taxon>Tissierellia</taxon>
        <taxon>Tissierellales</taxon>
        <taxon>Tepidimicrobiaceae</taxon>
        <taxon>Schnuerera</taxon>
    </lineage>
</organism>
<dbReference type="Gene3D" id="2.20.230.10">
    <property type="entry name" value="Resuscitation-promoting factor rpfb"/>
    <property type="match status" value="1"/>
</dbReference>
<dbReference type="SUPFAM" id="SSF54106">
    <property type="entry name" value="LysM domain"/>
    <property type="match status" value="1"/>
</dbReference>
<evidence type="ECO:0000259" key="4">
    <source>
        <dbReference type="PROSITE" id="PS51782"/>
    </source>
</evidence>
<keyword evidence="6" id="KW-1185">Reference proteome</keyword>
<dbReference type="PROSITE" id="PS51109">
    <property type="entry name" value="G5"/>
    <property type="match status" value="1"/>
</dbReference>
<dbReference type="PROSITE" id="PS51782">
    <property type="entry name" value="LYSM"/>
    <property type="match status" value="1"/>
</dbReference>
<protein>
    <submittedName>
        <fullName evidence="5">Putative Peptidase M23B</fullName>
    </submittedName>
</protein>
<evidence type="ECO:0000313" key="6">
    <source>
        <dbReference type="Proteomes" id="UP000245423"/>
    </source>
</evidence>
<dbReference type="Proteomes" id="UP000245423">
    <property type="component" value="Chromosome 1"/>
</dbReference>
<dbReference type="InterPro" id="IPR016047">
    <property type="entry name" value="M23ase_b-sheet_dom"/>
</dbReference>
<feature type="domain" description="LysM" evidence="4">
    <location>
        <begin position="222"/>
        <end position="266"/>
    </location>
</feature>